<dbReference type="EMBL" id="AEWV01000013">
    <property type="protein sequence ID" value="EGC17868.1"/>
    <property type="molecule type" value="Genomic_DNA"/>
</dbReference>
<dbReference type="NCBIfam" id="NF008473">
    <property type="entry name" value="PRK11370.1"/>
    <property type="match status" value="1"/>
</dbReference>
<name>F0EXW9_9NEIS</name>
<dbReference type="NCBIfam" id="NF009504">
    <property type="entry name" value="PRK12863.1-4"/>
    <property type="match status" value="1"/>
</dbReference>
<evidence type="ECO:0000313" key="3">
    <source>
        <dbReference type="EMBL" id="EGC17868.1"/>
    </source>
</evidence>
<keyword evidence="4" id="KW-1185">Reference proteome</keyword>
<comment type="caution">
    <text evidence="3">The sequence shown here is derived from an EMBL/GenBank/DDBJ whole genome shotgun (WGS) entry which is preliminary data.</text>
</comment>
<dbReference type="InterPro" id="IPR005545">
    <property type="entry name" value="YCII"/>
</dbReference>
<dbReference type="Pfam" id="PF03795">
    <property type="entry name" value="YCII"/>
    <property type="match status" value="1"/>
</dbReference>
<dbReference type="STRING" id="888741.HMPREF9098_0679"/>
<evidence type="ECO:0000256" key="1">
    <source>
        <dbReference type="ARBA" id="ARBA00007689"/>
    </source>
</evidence>
<proteinExistence type="inferred from homology"/>
<accession>F0EXW9</accession>
<dbReference type="SUPFAM" id="SSF54909">
    <property type="entry name" value="Dimeric alpha+beta barrel"/>
    <property type="match status" value="1"/>
</dbReference>
<evidence type="ECO:0000313" key="4">
    <source>
        <dbReference type="Proteomes" id="UP000004088"/>
    </source>
</evidence>
<dbReference type="PANTHER" id="PTHR33606:SF3">
    <property type="entry name" value="PROTEIN YCII"/>
    <property type="match status" value="1"/>
</dbReference>
<dbReference type="Gene3D" id="3.30.70.1060">
    <property type="entry name" value="Dimeric alpha+beta barrel"/>
    <property type="match status" value="1"/>
</dbReference>
<dbReference type="Proteomes" id="UP000004088">
    <property type="component" value="Unassembled WGS sequence"/>
</dbReference>
<feature type="domain" description="YCII-related" evidence="2">
    <location>
        <begin position="1"/>
        <end position="91"/>
    </location>
</feature>
<organism evidence="3 4">
    <name type="scientific">Kingella denitrificans ATCC 33394</name>
    <dbReference type="NCBI Taxonomy" id="888741"/>
    <lineage>
        <taxon>Bacteria</taxon>
        <taxon>Pseudomonadati</taxon>
        <taxon>Pseudomonadota</taxon>
        <taxon>Betaproteobacteria</taxon>
        <taxon>Neisseriales</taxon>
        <taxon>Neisseriaceae</taxon>
        <taxon>Kingella</taxon>
    </lineage>
</organism>
<gene>
    <name evidence="3" type="ORF">HMPREF9098_0679</name>
</gene>
<dbReference type="InterPro" id="IPR011008">
    <property type="entry name" value="Dimeric_a/b-barrel"/>
</dbReference>
<sequence>MLFMLLATDAEGTGEARAQARPAHLARLEELDRAGRLLTAGPNPLPDNPDAVSGSLIVAEFDSLDEAEAWAGQDPYVDAGVYAEVLIKPFKKVFPK</sequence>
<dbReference type="HOGENOM" id="CLU_110355_3_0_4"/>
<evidence type="ECO:0000259" key="2">
    <source>
        <dbReference type="Pfam" id="PF03795"/>
    </source>
</evidence>
<dbReference type="PANTHER" id="PTHR33606">
    <property type="entry name" value="PROTEIN YCII"/>
    <property type="match status" value="1"/>
</dbReference>
<dbReference type="InterPro" id="IPR051807">
    <property type="entry name" value="Sec-metab_biosynth-assoc"/>
</dbReference>
<reference evidence="3 4" key="1">
    <citation type="submission" date="2011-01" db="EMBL/GenBank/DDBJ databases">
        <authorList>
            <person name="Muzny D."/>
            <person name="Qin X."/>
            <person name="Deng J."/>
            <person name="Jiang H."/>
            <person name="Liu Y."/>
            <person name="Qu J."/>
            <person name="Song X.-Z."/>
            <person name="Zhang L."/>
            <person name="Thornton R."/>
            <person name="Coyle M."/>
            <person name="Francisco L."/>
            <person name="Jackson L."/>
            <person name="Javaid M."/>
            <person name="Korchina V."/>
            <person name="Kovar C."/>
            <person name="Mata R."/>
            <person name="Mathew T."/>
            <person name="Ngo R."/>
            <person name="Nguyen L."/>
            <person name="Nguyen N."/>
            <person name="Okwuonu G."/>
            <person name="Ongeri F."/>
            <person name="Pham C."/>
            <person name="Simmons D."/>
            <person name="Wilczek-Boney K."/>
            <person name="Hale W."/>
            <person name="Jakkamsetti A."/>
            <person name="Pham P."/>
            <person name="Ruth R."/>
            <person name="San Lucas F."/>
            <person name="Warren J."/>
            <person name="Zhang J."/>
            <person name="Zhao Z."/>
            <person name="Zhou C."/>
            <person name="Zhu D."/>
            <person name="Lee S."/>
            <person name="Bess C."/>
            <person name="Blankenburg K."/>
            <person name="Forbes L."/>
            <person name="Fu Q."/>
            <person name="Gubbala S."/>
            <person name="Hirani K."/>
            <person name="Jayaseelan J.C."/>
            <person name="Lara F."/>
            <person name="Munidasa M."/>
            <person name="Palculict T."/>
            <person name="Patil S."/>
            <person name="Pu L.-L."/>
            <person name="Saada N."/>
            <person name="Tang L."/>
            <person name="Weissenberger G."/>
            <person name="Zhu Y."/>
            <person name="Hemphill L."/>
            <person name="Shang Y."/>
            <person name="Youmans B."/>
            <person name="Ayvaz T."/>
            <person name="Ross M."/>
            <person name="Santibanez J."/>
            <person name="Aqrawi P."/>
            <person name="Gross S."/>
            <person name="Joshi V."/>
            <person name="Fowler G."/>
            <person name="Nazareth L."/>
            <person name="Reid J."/>
            <person name="Worley K."/>
            <person name="Petrosino J."/>
            <person name="Highlander S."/>
            <person name="Gibbs R."/>
        </authorList>
    </citation>
    <scope>NUCLEOTIDE SEQUENCE [LARGE SCALE GENOMIC DNA]</scope>
    <source>
        <strain evidence="3 4">ATCC 33394</strain>
    </source>
</reference>
<comment type="similarity">
    <text evidence="1">Belongs to the YciI family.</text>
</comment>
<protein>
    <recommendedName>
        <fullName evidence="2">YCII-related domain-containing protein</fullName>
    </recommendedName>
</protein>
<dbReference type="AlphaFoldDB" id="F0EXW9"/>